<dbReference type="Proteomes" id="UP001142462">
    <property type="component" value="Unassembled WGS sequence"/>
</dbReference>
<feature type="transmembrane region" description="Helical" evidence="5">
    <location>
        <begin position="24"/>
        <end position="43"/>
    </location>
</feature>
<reference evidence="7" key="1">
    <citation type="journal article" date="2014" name="Int. J. Syst. Evol. Microbiol.">
        <title>Complete genome sequence of Corynebacterium casei LMG S-19264T (=DSM 44701T), isolated from a smear-ripened cheese.</title>
        <authorList>
            <consortium name="US DOE Joint Genome Institute (JGI-PGF)"/>
            <person name="Walter F."/>
            <person name="Albersmeier A."/>
            <person name="Kalinowski J."/>
            <person name="Ruckert C."/>
        </authorList>
    </citation>
    <scope>NUCLEOTIDE SEQUENCE</scope>
    <source>
        <strain evidence="7">VKM Ac-1020</strain>
    </source>
</reference>
<dbReference type="EMBL" id="BSEJ01000004">
    <property type="protein sequence ID" value="GLJ61123.1"/>
    <property type="molecule type" value="Genomic_DNA"/>
</dbReference>
<evidence type="ECO:0000259" key="6">
    <source>
        <dbReference type="Pfam" id="PF04932"/>
    </source>
</evidence>
<feature type="transmembrane region" description="Helical" evidence="5">
    <location>
        <begin position="111"/>
        <end position="130"/>
    </location>
</feature>
<evidence type="ECO:0000256" key="1">
    <source>
        <dbReference type="ARBA" id="ARBA00004141"/>
    </source>
</evidence>
<evidence type="ECO:0000313" key="8">
    <source>
        <dbReference type="Proteomes" id="UP001142462"/>
    </source>
</evidence>
<reference evidence="7" key="2">
    <citation type="submission" date="2023-01" db="EMBL/GenBank/DDBJ databases">
        <authorList>
            <person name="Sun Q."/>
            <person name="Evtushenko L."/>
        </authorList>
    </citation>
    <scope>NUCLEOTIDE SEQUENCE</scope>
    <source>
        <strain evidence="7">VKM Ac-1020</strain>
    </source>
</reference>
<feature type="transmembrane region" description="Helical" evidence="5">
    <location>
        <begin position="200"/>
        <end position="223"/>
    </location>
</feature>
<dbReference type="GO" id="GO:0016020">
    <property type="term" value="C:membrane"/>
    <property type="evidence" value="ECO:0007669"/>
    <property type="project" value="UniProtKB-SubCell"/>
</dbReference>
<evidence type="ECO:0000256" key="5">
    <source>
        <dbReference type="SAM" id="Phobius"/>
    </source>
</evidence>
<evidence type="ECO:0000256" key="4">
    <source>
        <dbReference type="ARBA" id="ARBA00023136"/>
    </source>
</evidence>
<comment type="subcellular location">
    <subcellularLocation>
        <location evidence="1">Membrane</location>
        <topology evidence="1">Multi-pass membrane protein</topology>
    </subcellularLocation>
</comment>
<evidence type="ECO:0000313" key="7">
    <source>
        <dbReference type="EMBL" id="GLJ61123.1"/>
    </source>
</evidence>
<feature type="transmembrane region" description="Helical" evidence="5">
    <location>
        <begin position="49"/>
        <end position="67"/>
    </location>
</feature>
<comment type="caution">
    <text evidence="7">The sequence shown here is derived from an EMBL/GenBank/DDBJ whole genome shotgun (WGS) entry which is preliminary data.</text>
</comment>
<feature type="transmembrane region" description="Helical" evidence="5">
    <location>
        <begin position="409"/>
        <end position="428"/>
    </location>
</feature>
<feature type="transmembrane region" description="Helical" evidence="5">
    <location>
        <begin position="280"/>
        <end position="298"/>
    </location>
</feature>
<accession>A0A9W6LWD8</accession>
<feature type="transmembrane region" description="Helical" evidence="5">
    <location>
        <begin position="230"/>
        <end position="246"/>
    </location>
</feature>
<evidence type="ECO:0000256" key="2">
    <source>
        <dbReference type="ARBA" id="ARBA00022692"/>
    </source>
</evidence>
<name>A0A9W6LWD8_9MICO</name>
<dbReference type="PANTHER" id="PTHR37422:SF17">
    <property type="entry name" value="O-ANTIGEN LIGASE"/>
    <property type="match status" value="1"/>
</dbReference>
<keyword evidence="3 5" id="KW-1133">Transmembrane helix</keyword>
<feature type="transmembrane region" description="Helical" evidence="5">
    <location>
        <begin position="368"/>
        <end position="389"/>
    </location>
</feature>
<dbReference type="AlphaFoldDB" id="A0A9W6LWD8"/>
<feature type="domain" description="O-antigen ligase-related" evidence="6">
    <location>
        <begin position="237"/>
        <end position="380"/>
    </location>
</feature>
<dbReference type="InterPro" id="IPR051533">
    <property type="entry name" value="WaaL-like"/>
</dbReference>
<sequence length="475" mass="52054">MTQLSRHPVADPPTAPEREKTGHLLLRAYAVLVVFSALAHSFWYNLAGMAGAAVLLGALTLATLAIWLPRLRRSRRTTPFAWRRLPWLGLAYVAFALLSLLWSAWPAATAVTWLLLASATLQGLFLADALTWRELVRCLEISLRWVLGLSLLLELWVAGIRRRPLLPNFSDAPADPDPHWYWVRGNLLDSVLDPGRVQGIVGNANLLGILCLLALIVFGIRLADRAPSPAVRIVWIAVAAFLLLRSGSVTTLVALVAVAGVLCAALLIRRAALPRGRTPLYAVFAGVAVVGIVSAVLLRERLLALVGREGDLTGRGDIWQAVLERASTRPVAGNGFASPWLPWDPAFDGWILDHGITVFHAHDMWLDVYLQLGAIGVALVAGVFAALTWRAWFFAVDRPRWDIRADRPYQAITLLPILVVAMLLVQGLTESGPIMLWGWMLVTLLAFKIKSVPLIDVGVAEASAPERRPLRVRRG</sequence>
<organism evidence="7 8">
    <name type="scientific">Microbacterium barkeri</name>
    <dbReference type="NCBI Taxonomy" id="33917"/>
    <lineage>
        <taxon>Bacteria</taxon>
        <taxon>Bacillati</taxon>
        <taxon>Actinomycetota</taxon>
        <taxon>Actinomycetes</taxon>
        <taxon>Micrococcales</taxon>
        <taxon>Microbacteriaceae</taxon>
        <taxon>Microbacterium</taxon>
    </lineage>
</organism>
<dbReference type="PANTHER" id="PTHR37422">
    <property type="entry name" value="TEICHURONIC ACID BIOSYNTHESIS PROTEIN TUAE"/>
    <property type="match status" value="1"/>
</dbReference>
<dbReference type="RefSeq" id="WP_271172829.1">
    <property type="nucleotide sequence ID" value="NZ_BSEJ01000004.1"/>
</dbReference>
<dbReference type="InterPro" id="IPR007016">
    <property type="entry name" value="O-antigen_ligase-rel_domated"/>
</dbReference>
<protein>
    <recommendedName>
        <fullName evidence="6">O-antigen ligase-related domain-containing protein</fullName>
    </recommendedName>
</protein>
<evidence type="ECO:0000256" key="3">
    <source>
        <dbReference type="ARBA" id="ARBA00022989"/>
    </source>
</evidence>
<feature type="transmembrane region" description="Helical" evidence="5">
    <location>
        <begin position="87"/>
        <end position="105"/>
    </location>
</feature>
<proteinExistence type="predicted"/>
<feature type="transmembrane region" description="Helical" evidence="5">
    <location>
        <begin position="252"/>
        <end position="268"/>
    </location>
</feature>
<keyword evidence="8" id="KW-1185">Reference proteome</keyword>
<keyword evidence="2 5" id="KW-0812">Transmembrane</keyword>
<dbReference type="Pfam" id="PF04932">
    <property type="entry name" value="Wzy_C"/>
    <property type="match status" value="1"/>
</dbReference>
<feature type="transmembrane region" description="Helical" evidence="5">
    <location>
        <begin position="142"/>
        <end position="160"/>
    </location>
</feature>
<gene>
    <name evidence="7" type="ORF">GCM10017576_12520</name>
</gene>
<keyword evidence="4 5" id="KW-0472">Membrane</keyword>